<keyword evidence="6 13" id="KW-0560">Oxidoreductase</keyword>
<dbReference type="PIRSF" id="PIRSF000161">
    <property type="entry name" value="DHPR"/>
    <property type="match status" value="1"/>
</dbReference>
<keyword evidence="2 13" id="KW-0963">Cytoplasm</keyword>
<evidence type="ECO:0000256" key="7">
    <source>
        <dbReference type="ARBA" id="ARBA00023027"/>
    </source>
</evidence>
<proteinExistence type="inferred from homology"/>
<dbReference type="GO" id="GO:0008839">
    <property type="term" value="F:4-hydroxy-tetrahydrodipicolinate reductase"/>
    <property type="evidence" value="ECO:0007669"/>
    <property type="project" value="UniProtKB-EC"/>
</dbReference>
<evidence type="ECO:0000256" key="5">
    <source>
        <dbReference type="ARBA" id="ARBA00022915"/>
    </source>
</evidence>
<evidence type="ECO:0000313" key="17">
    <source>
        <dbReference type="Proteomes" id="UP000654452"/>
    </source>
</evidence>
<evidence type="ECO:0000256" key="3">
    <source>
        <dbReference type="ARBA" id="ARBA00022605"/>
    </source>
</evidence>
<dbReference type="EC" id="1.17.1.8" evidence="10 13"/>
<evidence type="ECO:0000259" key="15">
    <source>
        <dbReference type="Pfam" id="PF05173"/>
    </source>
</evidence>
<keyword evidence="7 13" id="KW-0520">NAD</keyword>
<dbReference type="PANTHER" id="PTHR20836">
    <property type="entry name" value="DIHYDRODIPICOLINATE REDUCTASE"/>
    <property type="match status" value="1"/>
</dbReference>
<dbReference type="Proteomes" id="UP000654452">
    <property type="component" value="Unassembled WGS sequence"/>
</dbReference>
<comment type="catalytic activity">
    <reaction evidence="11 13">
        <text>(S)-2,3,4,5-tetrahydrodipicolinate + NADP(+) + H2O = (2S,4S)-4-hydroxy-2,3,4,5-tetrahydrodipicolinate + NADPH + H(+)</text>
        <dbReference type="Rhea" id="RHEA:35331"/>
        <dbReference type="ChEBI" id="CHEBI:15377"/>
        <dbReference type="ChEBI" id="CHEBI:15378"/>
        <dbReference type="ChEBI" id="CHEBI:16845"/>
        <dbReference type="ChEBI" id="CHEBI:57783"/>
        <dbReference type="ChEBI" id="CHEBI:58349"/>
        <dbReference type="ChEBI" id="CHEBI:67139"/>
        <dbReference type="EC" id="1.17.1.8"/>
    </reaction>
</comment>
<dbReference type="InterPro" id="IPR036291">
    <property type="entry name" value="NAD(P)-bd_dom_sf"/>
</dbReference>
<comment type="subunit">
    <text evidence="13">Homotetramer.</text>
</comment>
<dbReference type="InterPro" id="IPR022664">
    <property type="entry name" value="DapB_N_CS"/>
</dbReference>
<dbReference type="Pfam" id="PF01113">
    <property type="entry name" value="DapB_N"/>
    <property type="match status" value="1"/>
</dbReference>
<accession>A0ABS1HVM5</accession>
<dbReference type="Gene3D" id="3.40.50.720">
    <property type="entry name" value="NAD(P)-binding Rossmann-like Domain"/>
    <property type="match status" value="1"/>
</dbReference>
<protein>
    <recommendedName>
        <fullName evidence="10 13">4-hydroxy-tetrahydrodipicolinate reductase</fullName>
        <shortName evidence="13">HTPA reductase</shortName>
        <ecNumber evidence="10 13">1.17.1.8</ecNumber>
    </recommendedName>
</protein>
<dbReference type="PANTHER" id="PTHR20836:SF0">
    <property type="entry name" value="4-HYDROXY-TETRAHYDRODIPICOLINATE REDUCTASE 1, CHLOROPLASTIC-RELATED"/>
    <property type="match status" value="1"/>
</dbReference>
<evidence type="ECO:0000256" key="11">
    <source>
        <dbReference type="ARBA" id="ARBA00049080"/>
    </source>
</evidence>
<evidence type="ECO:0000256" key="8">
    <source>
        <dbReference type="ARBA" id="ARBA00023154"/>
    </source>
</evidence>
<feature type="active site" description="Proton donor" evidence="13">
    <location>
        <position position="158"/>
    </location>
</feature>
<dbReference type="EMBL" id="JAEPIV010000002">
    <property type="protein sequence ID" value="MBK4718867.1"/>
    <property type="molecule type" value="Genomic_DNA"/>
</dbReference>
<dbReference type="RefSeq" id="WP_145623137.1">
    <property type="nucleotide sequence ID" value="NZ_JAEPIV010000002.1"/>
</dbReference>
<gene>
    <name evidence="13" type="primary">dapB</name>
    <name evidence="16" type="ORF">JJL56_08305</name>
</gene>
<feature type="binding site" evidence="13">
    <location>
        <position position="51"/>
    </location>
    <ligand>
        <name>NAD(+)</name>
        <dbReference type="ChEBI" id="CHEBI:57540"/>
    </ligand>
</feature>
<name>A0ABS1HVM5_9PROT</name>
<evidence type="ECO:0000256" key="2">
    <source>
        <dbReference type="ARBA" id="ARBA00022490"/>
    </source>
</evidence>
<dbReference type="HAMAP" id="MF_00102">
    <property type="entry name" value="DapB"/>
    <property type="match status" value="1"/>
</dbReference>
<evidence type="ECO:0000256" key="6">
    <source>
        <dbReference type="ARBA" id="ARBA00023002"/>
    </source>
</evidence>
<keyword evidence="4 13" id="KW-0521">NADP</keyword>
<organism evidence="16 17">
    <name type="scientific">Azospirillum aestuarii</name>
    <dbReference type="NCBI Taxonomy" id="2802052"/>
    <lineage>
        <taxon>Bacteria</taxon>
        <taxon>Pseudomonadati</taxon>
        <taxon>Pseudomonadota</taxon>
        <taxon>Alphaproteobacteria</taxon>
        <taxon>Rhodospirillales</taxon>
        <taxon>Azospirillaceae</taxon>
        <taxon>Azospirillum</taxon>
    </lineage>
</organism>
<dbReference type="CDD" id="cd02274">
    <property type="entry name" value="DHDPR_N"/>
    <property type="match status" value="1"/>
</dbReference>
<feature type="domain" description="Dihydrodipicolinate reductase N-terminal" evidence="14">
    <location>
        <begin position="1"/>
        <end position="124"/>
    </location>
</feature>
<evidence type="ECO:0000256" key="13">
    <source>
        <dbReference type="HAMAP-Rule" id="MF_00102"/>
    </source>
</evidence>
<comment type="function">
    <text evidence="13">Catalyzes the conversion of 4-hydroxy-tetrahydrodipicolinate (HTPA) to tetrahydrodipicolinate.</text>
</comment>
<dbReference type="Gene3D" id="3.30.360.10">
    <property type="entry name" value="Dihydrodipicolinate Reductase, domain 2"/>
    <property type="match status" value="1"/>
</dbReference>
<comment type="subcellular location">
    <subcellularLocation>
        <location evidence="13">Cytoplasm</location>
    </subcellularLocation>
</comment>
<keyword evidence="3 13" id="KW-0028">Amino-acid biosynthesis</keyword>
<keyword evidence="8 13" id="KW-0457">Lysine biosynthesis</keyword>
<comment type="caution">
    <text evidence="16">The sequence shown here is derived from an EMBL/GenBank/DDBJ whole genome shotgun (WGS) entry which is preliminary data.</text>
</comment>
<evidence type="ECO:0000259" key="14">
    <source>
        <dbReference type="Pfam" id="PF01113"/>
    </source>
</evidence>
<feature type="binding site" evidence="13">
    <location>
        <begin position="121"/>
        <end position="124"/>
    </location>
    <ligand>
        <name>NAD(+)</name>
        <dbReference type="ChEBI" id="CHEBI:57540"/>
    </ligand>
</feature>
<dbReference type="InterPro" id="IPR022663">
    <property type="entry name" value="DapB_C"/>
</dbReference>
<keyword evidence="17" id="KW-1185">Reference proteome</keyword>
<evidence type="ECO:0000256" key="12">
    <source>
        <dbReference type="ARBA" id="ARBA00049396"/>
    </source>
</evidence>
<feature type="binding site" evidence="13">
    <location>
        <begin position="164"/>
        <end position="165"/>
    </location>
    <ligand>
        <name>(S)-2,3,4,5-tetrahydrodipicolinate</name>
        <dbReference type="ChEBI" id="CHEBI:16845"/>
    </ligand>
</feature>
<comment type="pathway">
    <text evidence="9 13">Amino-acid biosynthesis; L-lysine biosynthesis via DAP pathway; (S)-tetrahydrodipicolinate from L-aspartate: step 4/4.</text>
</comment>
<dbReference type="InterPro" id="IPR023940">
    <property type="entry name" value="DHDPR_bac"/>
</dbReference>
<dbReference type="SUPFAM" id="SSF51735">
    <property type="entry name" value="NAD(P)-binding Rossmann-fold domains"/>
    <property type="match status" value="1"/>
</dbReference>
<comment type="similarity">
    <text evidence="1 13">Belongs to the DapB family.</text>
</comment>
<comment type="catalytic activity">
    <reaction evidence="12 13">
        <text>(S)-2,3,4,5-tetrahydrodipicolinate + NAD(+) + H2O = (2S,4S)-4-hydroxy-2,3,4,5-tetrahydrodipicolinate + NADH + H(+)</text>
        <dbReference type="Rhea" id="RHEA:35323"/>
        <dbReference type="ChEBI" id="CHEBI:15377"/>
        <dbReference type="ChEBI" id="CHEBI:15378"/>
        <dbReference type="ChEBI" id="CHEBI:16845"/>
        <dbReference type="ChEBI" id="CHEBI:57540"/>
        <dbReference type="ChEBI" id="CHEBI:57945"/>
        <dbReference type="ChEBI" id="CHEBI:67139"/>
        <dbReference type="EC" id="1.17.1.8"/>
    </reaction>
</comment>
<dbReference type="SUPFAM" id="SSF55347">
    <property type="entry name" value="Glyceraldehyde-3-phosphate dehydrogenase-like, C-terminal domain"/>
    <property type="match status" value="1"/>
</dbReference>
<feature type="binding site" evidence="13">
    <location>
        <position position="155"/>
    </location>
    <ligand>
        <name>(S)-2,3,4,5-tetrahydrodipicolinate</name>
        <dbReference type="ChEBI" id="CHEBI:16845"/>
    </ligand>
</feature>
<feature type="binding site" evidence="13">
    <location>
        <begin position="7"/>
        <end position="12"/>
    </location>
    <ligand>
        <name>NAD(+)</name>
        <dbReference type="ChEBI" id="CHEBI:57540"/>
    </ligand>
</feature>
<reference evidence="16 17" key="1">
    <citation type="submission" date="2021-01" db="EMBL/GenBank/DDBJ databases">
        <title>Azospirillum sp. YIM DDC1 draft genome.</title>
        <authorList>
            <person name="Wang Y.-X."/>
        </authorList>
    </citation>
    <scope>NUCLEOTIDE SEQUENCE [LARGE SCALE GENOMIC DNA]</scope>
    <source>
        <strain evidence="16 17">YIM DDC1</strain>
    </source>
</reference>
<dbReference type="InterPro" id="IPR000846">
    <property type="entry name" value="DapB_N"/>
</dbReference>
<feature type="domain" description="Dihydrodipicolinate reductase C-terminal" evidence="15">
    <location>
        <begin position="127"/>
        <end position="263"/>
    </location>
</feature>
<evidence type="ECO:0000256" key="9">
    <source>
        <dbReference type="ARBA" id="ARBA00037922"/>
    </source>
</evidence>
<dbReference type="Pfam" id="PF05173">
    <property type="entry name" value="DapB_C"/>
    <property type="match status" value="1"/>
</dbReference>
<sequence>MKIGVVGCAGRMGQMLVREIAATPGCTLAGGTERVGGPALGKDIGTLAGLEPLGVVAIDDAAALFAEADAVIDFTSPEASVRHAALAAQSQTVLVIGTTGIGPAQQDPIAQAATHTPIVQSPNMSLGVNLLLALVEQVSRALGDDYDIDILEMHHRNKVDAPSGTALGLGRAAAAGRGVALEDVWQKVRDGHTGVRPRGEIGFATLRGGDVIGDHTVVFAAEGERVELTHKASGRQIYAKGAVRAALWANDKQPGLYSMKDVLGL</sequence>
<evidence type="ECO:0000256" key="10">
    <source>
        <dbReference type="ARBA" id="ARBA00038983"/>
    </source>
</evidence>
<evidence type="ECO:0000313" key="16">
    <source>
        <dbReference type="EMBL" id="MBK4718867.1"/>
    </source>
</evidence>
<comment type="caution">
    <text evidence="13">Lacks conserved residue(s) required for the propagation of feature annotation.</text>
</comment>
<evidence type="ECO:0000256" key="4">
    <source>
        <dbReference type="ARBA" id="ARBA00022857"/>
    </source>
</evidence>
<keyword evidence="5 13" id="KW-0220">Diaminopimelate biosynthesis</keyword>
<comment type="caution">
    <text evidence="13">Was originally thought to be a dihydrodipicolinate reductase (DHDPR), catalyzing the conversion of dihydrodipicolinate to tetrahydrodipicolinate. However, it was shown in E.coli that the substrate of the enzymatic reaction is not dihydrodipicolinate (DHDP) but in fact (2S,4S)-4-hydroxy-2,3,4,5-tetrahydrodipicolinic acid (HTPA), the product released by the DapA-catalyzed reaction.</text>
</comment>
<dbReference type="PROSITE" id="PS01298">
    <property type="entry name" value="DAPB"/>
    <property type="match status" value="1"/>
</dbReference>
<feature type="binding site" evidence="13">
    <location>
        <begin position="97"/>
        <end position="99"/>
    </location>
    <ligand>
        <name>NAD(+)</name>
        <dbReference type="ChEBI" id="CHEBI:57540"/>
    </ligand>
</feature>
<dbReference type="NCBIfam" id="TIGR00036">
    <property type="entry name" value="dapB"/>
    <property type="match status" value="1"/>
</dbReference>
<evidence type="ECO:0000256" key="1">
    <source>
        <dbReference type="ARBA" id="ARBA00006642"/>
    </source>
</evidence>
<feature type="active site" description="Proton donor/acceptor" evidence="13">
    <location>
        <position position="154"/>
    </location>
</feature>